<reference evidence="2" key="1">
    <citation type="journal article" date="2020" name="Nature">
        <title>Giant virus diversity and host interactions through global metagenomics.</title>
        <authorList>
            <person name="Schulz F."/>
            <person name="Roux S."/>
            <person name="Paez-Espino D."/>
            <person name="Jungbluth S."/>
            <person name="Walsh D.A."/>
            <person name="Denef V.J."/>
            <person name="McMahon K.D."/>
            <person name="Konstantinidis K.T."/>
            <person name="Eloe-Fadrosh E.A."/>
            <person name="Kyrpides N.C."/>
            <person name="Woyke T."/>
        </authorList>
    </citation>
    <scope>NUCLEOTIDE SEQUENCE</scope>
    <source>
        <strain evidence="2">GVMAG-M-3300021964-36</strain>
    </source>
</reference>
<organism evidence="2">
    <name type="scientific">viral metagenome</name>
    <dbReference type="NCBI Taxonomy" id="1070528"/>
    <lineage>
        <taxon>unclassified sequences</taxon>
        <taxon>metagenomes</taxon>
        <taxon>organismal metagenomes</taxon>
    </lineage>
</organism>
<proteinExistence type="predicted"/>
<feature type="compositionally biased region" description="Low complexity" evidence="1">
    <location>
        <begin position="19"/>
        <end position="30"/>
    </location>
</feature>
<sequence length="678" mass="77156">MEVYVFFTLMGLGYIASKSNSSQNASSSNSKKQKKQLTDHYNQRIIQQSRDLEQEKVQHMYQKSRTPITSKVISSDYKDIVDSTADSAPKVYESKLSGTNIPVEEFKHNNMEPFFGGTKKQNVDLNKGNDFLLETYTGTGEIFHDQKMENVCFADVNESSSSSPYMKKDSYQEEYDRMVASRTKNNELPFEKEYVAPGLNDGYTKESNQYGFQPNDRDYVMPKTVDELRQGSNPKLSYQGRTVMGQKGAKRGFTGKVEKNRATTFHERDMSNLFKTTGAYTKNKHRPCTIVKDTNRKNSTSYTGNIYRNIGNEQTGKLQESKKHILEEFGARNLDNSKWSKPDWDFGKKNILVYSNERDLTTTKTYEGNLQTLVKSVIAPLQDAVRTTPKQYTTFPKHELGNLQTTNPGKQTIFDPTDVARTTIKETFIHDTRTGIVTGEKASVVYDPDQVMKTTTKETLPNYENVINMQTDLKKATVYDPNDVARTTIKETTEDSKRDGNLGNLEGGGAYETTTYDAPNTQKQFLSDREYKGIINQQNRDGYLTTNMVAEETNKQFISDNDYYGQALSSDKKQMSYEGIYNADVNETKETLLKGRAPTQTSTKLASGSDNMNVLFKKTDCEETNTQMIEKVYEAPLSKESIHTTQEKYEVMDNRLDPDNILKAFHENPYTKPLNEAV</sequence>
<protein>
    <submittedName>
        <fullName evidence="2">Uncharacterized protein</fullName>
    </submittedName>
</protein>
<name>A0A6C0CT77_9ZZZZ</name>
<dbReference type="AlphaFoldDB" id="A0A6C0CT77"/>
<evidence type="ECO:0000313" key="2">
    <source>
        <dbReference type="EMBL" id="QHT07661.1"/>
    </source>
</evidence>
<feature type="region of interest" description="Disordered" evidence="1">
    <location>
        <begin position="19"/>
        <end position="39"/>
    </location>
</feature>
<feature type="region of interest" description="Disordered" evidence="1">
    <location>
        <begin position="493"/>
        <end position="516"/>
    </location>
</feature>
<accession>A0A6C0CT77</accession>
<dbReference type="EMBL" id="MN739484">
    <property type="protein sequence ID" value="QHT07661.1"/>
    <property type="molecule type" value="Genomic_DNA"/>
</dbReference>
<evidence type="ECO:0000256" key="1">
    <source>
        <dbReference type="SAM" id="MobiDB-lite"/>
    </source>
</evidence>